<dbReference type="GeneID" id="95988732"/>
<keyword evidence="3" id="KW-0805">Transcription regulation</keyword>
<dbReference type="PANTHER" id="PTHR31313:SF81">
    <property type="entry name" value="TY1 ENHANCER ACTIVATOR"/>
    <property type="match status" value="1"/>
</dbReference>
<evidence type="ECO:0000256" key="3">
    <source>
        <dbReference type="ARBA" id="ARBA00023015"/>
    </source>
</evidence>
<reference evidence="8 9" key="1">
    <citation type="submission" date="2023-08" db="EMBL/GenBank/DDBJ databases">
        <title>Annotated Genome Sequence of Vanrija albida AlHP1.</title>
        <authorList>
            <person name="Herzog R."/>
        </authorList>
    </citation>
    <scope>NUCLEOTIDE SEQUENCE [LARGE SCALE GENOMIC DNA]</scope>
    <source>
        <strain evidence="8 9">AlHP1</strain>
    </source>
</reference>
<accession>A0ABR3PUJ0</accession>
<keyword evidence="5" id="KW-0804">Transcription</keyword>
<comment type="caution">
    <text evidence="8">The sequence shown here is derived from an EMBL/GenBank/DDBJ whole genome shotgun (WGS) entry which is preliminary data.</text>
</comment>
<feature type="region of interest" description="Disordered" evidence="7">
    <location>
        <begin position="217"/>
        <end position="259"/>
    </location>
</feature>
<dbReference type="RefSeq" id="XP_069205950.1">
    <property type="nucleotide sequence ID" value="XM_069356109.1"/>
</dbReference>
<feature type="compositionally biased region" description="Polar residues" evidence="7">
    <location>
        <begin position="1011"/>
        <end position="1032"/>
    </location>
</feature>
<name>A0ABR3PUJ0_9TREE</name>
<dbReference type="Proteomes" id="UP001565368">
    <property type="component" value="Unassembled WGS sequence"/>
</dbReference>
<feature type="compositionally biased region" description="Basic and acidic residues" evidence="7">
    <location>
        <begin position="94"/>
        <end position="104"/>
    </location>
</feature>
<proteinExistence type="predicted"/>
<sequence length="1117" mass="121272">MLALLTPADADPSKAVPPLHILVRDNPDVSCSNCISKGIKCTTNQIVNPAKPNKGGKRIEEAKKMYGSGLESSASGSGEGTPHFASQVGGGPSHSDRSSLDRGDSGLGIGGSDQASSSNPIGIGGTGFFGEQFSYSSSSSAPYLTPNVGPAAMYLNPESTGGQFLAANWGATADFTPTTFPYDQTYLDSTRISSASAQLPTTDMNLQATWEALINPTVTPGMSTPVPTSLPPPPRTSSSTNLATENLGGPSSLNLFEPDPARFPQIAMDRVFDPRADRFVSRSAGSLSSSVSPVPAPRPSPRPETTTLRAMAEAQSREHSVEDGSASLVPSSQRKRQHEDDEDVVEIVRINDPVEQDPWRIWAPPDAVVRWSQAEQVGERLADRALGFQLSRHLVKVFFQAVHLNLPAISPEAFYMEWQRAGERSDRLTPAQEVLCVVMEAWAARFSDHPVILGVDPSKAHTVPKVILGTGRMVPGSPARQHWGRARLNVCLALAERARKLIDHYGILRKPSVTGAQALVLYSQLCHMSDTKDSHLSDVLETQMIHSIIIEQMKHLELMWDSSGQIPTEPTELPVSIGQQRMKQRRLFWTMIVSDAFWAAGSGSEPKIPDEEVEASAAWLLRVEDGLPPSAFKALSFFTSTYHRLAVVARTVARKLGVPSKRPGRVDVAQFCNTCRTVWRDVKDIYRDTNTRVVELLASCAHELLGFSPIHYLASLRQSGPFIVLVMHQLIRDQLQFRKTLSEAYLQSDVRPSQARPEAEQVAELEELNVQSVDIVLSLSRSQTYMFEAIKETGLVQSASVMIRVLLAITQFLSEIPTNEQGYPSNTSGGSGWTWETKQKEVGYCTAALTQLGWAWADVGEVLEQVMLTMERLTPSPEVLAAYHAQKNPDSFDHVALQVERERQRDARAVSSALGFWPPLSVPDIVADWSKSVAAISLPYNDDRSDYKDNFESRFTSAQNEAAAAASVKQRIANALSWDKIAHESDPTPATHSSADPVGMHFYNQAPYVPQNRTRPTTSPDDASATPSQANGASAKDDDNRPLILTPGMMWDLDMPPIDAAAEATGPGVSSRPSVLNSGPLGGHSVNPGMISSSGVGLSTEMETFLESLVNGGLEGS</sequence>
<feature type="compositionally biased region" description="Low complexity" evidence="7">
    <location>
        <begin position="67"/>
        <end position="76"/>
    </location>
</feature>
<evidence type="ECO:0000256" key="4">
    <source>
        <dbReference type="ARBA" id="ARBA00023125"/>
    </source>
</evidence>
<evidence type="ECO:0008006" key="10">
    <source>
        <dbReference type="Google" id="ProtNLM"/>
    </source>
</evidence>
<evidence type="ECO:0000256" key="6">
    <source>
        <dbReference type="ARBA" id="ARBA00023242"/>
    </source>
</evidence>
<dbReference type="EMBL" id="JBBXJM010000006">
    <property type="protein sequence ID" value="KAL1406006.1"/>
    <property type="molecule type" value="Genomic_DNA"/>
</dbReference>
<evidence type="ECO:0000313" key="9">
    <source>
        <dbReference type="Proteomes" id="UP001565368"/>
    </source>
</evidence>
<feature type="compositionally biased region" description="Polar residues" evidence="7">
    <location>
        <begin position="241"/>
        <end position="254"/>
    </location>
</feature>
<feature type="region of interest" description="Disordered" evidence="7">
    <location>
        <begin position="1008"/>
        <end position="1042"/>
    </location>
</feature>
<evidence type="ECO:0000313" key="8">
    <source>
        <dbReference type="EMBL" id="KAL1406006.1"/>
    </source>
</evidence>
<keyword evidence="4" id="KW-0238">DNA-binding</keyword>
<evidence type="ECO:0000256" key="5">
    <source>
        <dbReference type="ARBA" id="ARBA00023163"/>
    </source>
</evidence>
<organism evidence="8 9">
    <name type="scientific">Vanrija albida</name>
    <dbReference type="NCBI Taxonomy" id="181172"/>
    <lineage>
        <taxon>Eukaryota</taxon>
        <taxon>Fungi</taxon>
        <taxon>Dikarya</taxon>
        <taxon>Basidiomycota</taxon>
        <taxon>Agaricomycotina</taxon>
        <taxon>Tremellomycetes</taxon>
        <taxon>Trichosporonales</taxon>
        <taxon>Trichosporonaceae</taxon>
        <taxon>Vanrija</taxon>
    </lineage>
</organism>
<keyword evidence="6" id="KW-0539">Nucleus</keyword>
<protein>
    <recommendedName>
        <fullName evidence="10">Transcription factor domain-containing protein</fullName>
    </recommendedName>
</protein>
<feature type="compositionally biased region" description="Low complexity" evidence="7">
    <location>
        <begin position="282"/>
        <end position="293"/>
    </location>
</feature>
<evidence type="ECO:0000256" key="7">
    <source>
        <dbReference type="SAM" id="MobiDB-lite"/>
    </source>
</evidence>
<feature type="region of interest" description="Disordered" evidence="7">
    <location>
        <begin position="282"/>
        <end position="342"/>
    </location>
</feature>
<dbReference type="InterPro" id="IPR051615">
    <property type="entry name" value="Transcr_Regulatory_Elem"/>
</dbReference>
<evidence type="ECO:0000256" key="1">
    <source>
        <dbReference type="ARBA" id="ARBA00022723"/>
    </source>
</evidence>
<feature type="region of interest" description="Disordered" evidence="7">
    <location>
        <begin position="67"/>
        <end position="123"/>
    </location>
</feature>
<evidence type="ECO:0000256" key="2">
    <source>
        <dbReference type="ARBA" id="ARBA00022833"/>
    </source>
</evidence>
<keyword evidence="1" id="KW-0479">Metal-binding</keyword>
<dbReference type="PANTHER" id="PTHR31313">
    <property type="entry name" value="TY1 ENHANCER ACTIVATOR"/>
    <property type="match status" value="1"/>
</dbReference>
<keyword evidence="9" id="KW-1185">Reference proteome</keyword>
<keyword evidence="2" id="KW-0862">Zinc</keyword>
<feature type="region of interest" description="Disordered" evidence="7">
    <location>
        <begin position="1061"/>
        <end position="1087"/>
    </location>
</feature>
<feature type="region of interest" description="Disordered" evidence="7">
    <location>
        <begin position="983"/>
        <end position="1002"/>
    </location>
</feature>
<gene>
    <name evidence="8" type="ORF">Q8F55_007689</name>
</gene>
<dbReference type="CDD" id="cd12148">
    <property type="entry name" value="fungal_TF_MHR"/>
    <property type="match status" value="1"/>
</dbReference>